<feature type="non-terminal residue" evidence="2">
    <location>
        <position position="1"/>
    </location>
</feature>
<dbReference type="AlphaFoldDB" id="A0A8S3E0Y4"/>
<organism evidence="2 3">
    <name type="scientific">Rotaria magnacalcarata</name>
    <dbReference type="NCBI Taxonomy" id="392030"/>
    <lineage>
        <taxon>Eukaryota</taxon>
        <taxon>Metazoa</taxon>
        <taxon>Spiralia</taxon>
        <taxon>Gnathifera</taxon>
        <taxon>Rotifera</taxon>
        <taxon>Eurotatoria</taxon>
        <taxon>Bdelloidea</taxon>
        <taxon>Philodinida</taxon>
        <taxon>Philodinidae</taxon>
        <taxon>Rotaria</taxon>
    </lineage>
</organism>
<evidence type="ECO:0000313" key="2">
    <source>
        <dbReference type="EMBL" id="CAF5052336.1"/>
    </source>
</evidence>
<proteinExistence type="predicted"/>
<dbReference type="EMBL" id="CAJOBI010225643">
    <property type="protein sequence ID" value="CAF5052336.1"/>
    <property type="molecule type" value="Genomic_DNA"/>
</dbReference>
<dbReference type="Proteomes" id="UP000681967">
    <property type="component" value="Unassembled WGS sequence"/>
</dbReference>
<dbReference type="EMBL" id="CAJOBH010165998">
    <property type="protein sequence ID" value="CAF4895236.1"/>
    <property type="molecule type" value="Genomic_DNA"/>
</dbReference>
<sequence>EEFYLKPRKGLATTSLSCTNKINRWLYQG</sequence>
<reference evidence="2" key="1">
    <citation type="submission" date="2021-02" db="EMBL/GenBank/DDBJ databases">
        <authorList>
            <person name="Nowell W R."/>
        </authorList>
    </citation>
    <scope>NUCLEOTIDE SEQUENCE</scope>
</reference>
<dbReference type="Proteomes" id="UP000676336">
    <property type="component" value="Unassembled WGS sequence"/>
</dbReference>
<protein>
    <submittedName>
        <fullName evidence="2">Uncharacterized protein</fullName>
    </submittedName>
</protein>
<comment type="caution">
    <text evidence="2">The sequence shown here is derived from an EMBL/GenBank/DDBJ whole genome shotgun (WGS) entry which is preliminary data.</text>
</comment>
<accession>A0A8S3E0Y4</accession>
<evidence type="ECO:0000313" key="3">
    <source>
        <dbReference type="Proteomes" id="UP000676336"/>
    </source>
</evidence>
<gene>
    <name evidence="1" type="ORF">BYL167_LOCUS51929</name>
    <name evidence="2" type="ORF">SMN809_LOCUS59273</name>
</gene>
<evidence type="ECO:0000313" key="1">
    <source>
        <dbReference type="EMBL" id="CAF4895236.1"/>
    </source>
</evidence>
<name>A0A8S3E0Y4_9BILA</name>